<sequence length="96" mass="9977">MPGGGDSGVTFVCGFAAGSGAFARSALNLGGDRFRAIASATIGRYSAIAEKMALTGHRRIQIDEAVAHHIKGQLGVIAQLHFFEQPGAVDTDRLHG</sequence>
<comment type="caution">
    <text evidence="1">The sequence shown here is derived from an EMBL/GenBank/DDBJ whole genome shotgun (WGS) entry which is preliminary data.</text>
</comment>
<organism evidence="1 2">
    <name type="scientific">Paraburkholderia domus</name>
    <dbReference type="NCBI Taxonomy" id="2793075"/>
    <lineage>
        <taxon>Bacteria</taxon>
        <taxon>Pseudomonadati</taxon>
        <taxon>Pseudomonadota</taxon>
        <taxon>Betaproteobacteria</taxon>
        <taxon>Burkholderiales</taxon>
        <taxon>Burkholderiaceae</taxon>
        <taxon>Paraburkholderia</taxon>
    </lineage>
</organism>
<keyword evidence="2" id="KW-1185">Reference proteome</keyword>
<proteinExistence type="predicted"/>
<dbReference type="Proteomes" id="UP000675121">
    <property type="component" value="Unassembled WGS sequence"/>
</dbReference>
<evidence type="ECO:0000313" key="2">
    <source>
        <dbReference type="Proteomes" id="UP000675121"/>
    </source>
</evidence>
<reference evidence="1" key="1">
    <citation type="submission" date="2021-02" db="EMBL/GenBank/DDBJ databases">
        <authorList>
            <person name="Vanwijnsberghe S."/>
        </authorList>
    </citation>
    <scope>NUCLEOTIDE SEQUENCE</scope>
    <source>
        <strain evidence="1">R-70211</strain>
    </source>
</reference>
<accession>A0A9N8MJJ2</accession>
<evidence type="ECO:0000313" key="1">
    <source>
        <dbReference type="EMBL" id="CAE6860435.1"/>
    </source>
</evidence>
<protein>
    <submittedName>
        <fullName evidence="1">Uncharacterized protein</fullName>
    </submittedName>
</protein>
<dbReference type="AlphaFoldDB" id="A0A9N8MJJ2"/>
<gene>
    <name evidence="1" type="ORF">R70211_00430</name>
</gene>
<name>A0A9N8MJJ2_9BURK</name>
<dbReference type="EMBL" id="CAJNAS010000001">
    <property type="protein sequence ID" value="CAE6860435.1"/>
    <property type="molecule type" value="Genomic_DNA"/>
</dbReference>